<dbReference type="Gene3D" id="3.40.50.1000">
    <property type="entry name" value="HAD superfamily/HAD-like"/>
    <property type="match status" value="1"/>
</dbReference>
<feature type="region of interest" description="Disordered" evidence="2">
    <location>
        <begin position="1"/>
        <end position="32"/>
    </location>
</feature>
<dbReference type="InterPro" id="IPR036412">
    <property type="entry name" value="HAD-like_sf"/>
</dbReference>
<keyword evidence="4" id="KW-1185">Reference proteome</keyword>
<dbReference type="EMBL" id="VFQC01000001">
    <property type="protein sequence ID" value="TQN33517.1"/>
    <property type="molecule type" value="Genomic_DNA"/>
</dbReference>
<evidence type="ECO:0000313" key="3">
    <source>
        <dbReference type="EMBL" id="TQN33517.1"/>
    </source>
</evidence>
<comment type="caution">
    <text evidence="3">The sequence shown here is derived from an EMBL/GenBank/DDBJ whole genome shotgun (WGS) entry which is preliminary data.</text>
</comment>
<protein>
    <submittedName>
        <fullName evidence="3">Phosphoserine phosphatase</fullName>
    </submittedName>
</protein>
<dbReference type="Proteomes" id="UP000317422">
    <property type="component" value="Unassembled WGS sequence"/>
</dbReference>
<dbReference type="InterPro" id="IPR023214">
    <property type="entry name" value="HAD_sf"/>
</dbReference>
<feature type="compositionally biased region" description="Basic and acidic residues" evidence="2">
    <location>
        <begin position="22"/>
        <end position="32"/>
    </location>
</feature>
<sequence length="253" mass="28052">MCGGDRARPSPRALSSGVRPQKAPEKKHDERITPDVLDNGHVSYLHVFDMDGTLITGTSANLEIARACGTEPELLELERRFSAGEIDTREFSLTLYGIWSDLTREHVDRAFAKSPFIAGINDVCADIRARGERSLVITMSSDFYARRLREFGFDEVMASGYPEPPFAGPPVAEDILTPADKVRIVEEVRDREGIPLPRCVAYGDSRSDGPLFQHLHHSVAVNADHHLSPLARAEYRGGDLLEAYRQARLLLAA</sequence>
<evidence type="ECO:0000313" key="4">
    <source>
        <dbReference type="Proteomes" id="UP000317422"/>
    </source>
</evidence>
<proteinExistence type="inferred from homology"/>
<gene>
    <name evidence="3" type="ORF">FHX37_3539</name>
</gene>
<dbReference type="Pfam" id="PF12710">
    <property type="entry name" value="HAD"/>
    <property type="match status" value="1"/>
</dbReference>
<accession>A0A543NP31</accession>
<comment type="similarity">
    <text evidence="1">Belongs to the HAD-like hydrolase superfamily. SerB family.</text>
</comment>
<dbReference type="PANTHER" id="PTHR43344">
    <property type="entry name" value="PHOSPHOSERINE PHOSPHATASE"/>
    <property type="match status" value="1"/>
</dbReference>
<evidence type="ECO:0000256" key="1">
    <source>
        <dbReference type="ARBA" id="ARBA00009184"/>
    </source>
</evidence>
<dbReference type="AlphaFoldDB" id="A0A543NP31"/>
<evidence type="ECO:0000256" key="2">
    <source>
        <dbReference type="SAM" id="MobiDB-lite"/>
    </source>
</evidence>
<dbReference type="NCBIfam" id="TIGR01488">
    <property type="entry name" value="HAD-SF-IB"/>
    <property type="match status" value="1"/>
</dbReference>
<dbReference type="InterPro" id="IPR050582">
    <property type="entry name" value="HAD-like_SerB"/>
</dbReference>
<name>A0A543NP31_9ACTN</name>
<reference evidence="3 4" key="1">
    <citation type="submission" date="2019-06" db="EMBL/GenBank/DDBJ databases">
        <title>Sequencing the genomes of 1000 actinobacteria strains.</title>
        <authorList>
            <person name="Klenk H.-P."/>
        </authorList>
    </citation>
    <scope>NUCLEOTIDE SEQUENCE [LARGE SCALE GENOMIC DNA]</scope>
    <source>
        <strain evidence="3 4">DSM 45015</strain>
    </source>
</reference>
<organism evidence="3 4">
    <name type="scientific">Haloactinospora alba</name>
    <dbReference type="NCBI Taxonomy" id="405555"/>
    <lineage>
        <taxon>Bacteria</taxon>
        <taxon>Bacillati</taxon>
        <taxon>Actinomycetota</taxon>
        <taxon>Actinomycetes</taxon>
        <taxon>Streptosporangiales</taxon>
        <taxon>Nocardiopsidaceae</taxon>
        <taxon>Haloactinospora</taxon>
    </lineage>
</organism>
<dbReference type="SUPFAM" id="SSF56784">
    <property type="entry name" value="HAD-like"/>
    <property type="match status" value="1"/>
</dbReference>